<dbReference type="EMBL" id="BGZK01000048">
    <property type="protein sequence ID" value="GBP11949.1"/>
    <property type="molecule type" value="Genomic_DNA"/>
</dbReference>
<gene>
    <name evidence="2" type="ORF">EVAR_74567_1</name>
</gene>
<evidence type="ECO:0000313" key="2">
    <source>
        <dbReference type="EMBL" id="GBP11949.1"/>
    </source>
</evidence>
<proteinExistence type="predicted"/>
<name>A0A4C1TBQ8_EUMVA</name>
<evidence type="ECO:0000313" key="3">
    <source>
        <dbReference type="Proteomes" id="UP000299102"/>
    </source>
</evidence>
<organism evidence="2 3">
    <name type="scientific">Eumeta variegata</name>
    <name type="common">Bagworm moth</name>
    <name type="synonym">Eumeta japonica</name>
    <dbReference type="NCBI Taxonomy" id="151549"/>
    <lineage>
        <taxon>Eukaryota</taxon>
        <taxon>Metazoa</taxon>
        <taxon>Ecdysozoa</taxon>
        <taxon>Arthropoda</taxon>
        <taxon>Hexapoda</taxon>
        <taxon>Insecta</taxon>
        <taxon>Pterygota</taxon>
        <taxon>Neoptera</taxon>
        <taxon>Endopterygota</taxon>
        <taxon>Lepidoptera</taxon>
        <taxon>Glossata</taxon>
        <taxon>Ditrysia</taxon>
        <taxon>Tineoidea</taxon>
        <taxon>Psychidae</taxon>
        <taxon>Oiketicinae</taxon>
        <taxon>Eumeta</taxon>
    </lineage>
</organism>
<accession>A0A4C1TBQ8</accession>
<comment type="caution">
    <text evidence="2">The sequence shown here is derived from an EMBL/GenBank/DDBJ whole genome shotgun (WGS) entry which is preliminary data.</text>
</comment>
<keyword evidence="3" id="KW-1185">Reference proteome</keyword>
<sequence>MRRGAEDALDQQDVPPRRHPPVRAGRAKTASRCTRFGLPRKGFLRIKKCVGDPLRYYILCESFNRLAMER</sequence>
<protein>
    <submittedName>
        <fullName evidence="2">Uncharacterized protein</fullName>
    </submittedName>
</protein>
<dbReference type="AlphaFoldDB" id="A0A4C1TBQ8"/>
<evidence type="ECO:0000256" key="1">
    <source>
        <dbReference type="SAM" id="MobiDB-lite"/>
    </source>
</evidence>
<reference evidence="2 3" key="1">
    <citation type="journal article" date="2019" name="Commun. Biol.">
        <title>The bagworm genome reveals a unique fibroin gene that provides high tensile strength.</title>
        <authorList>
            <person name="Kono N."/>
            <person name="Nakamura H."/>
            <person name="Ohtoshi R."/>
            <person name="Tomita M."/>
            <person name="Numata K."/>
            <person name="Arakawa K."/>
        </authorList>
    </citation>
    <scope>NUCLEOTIDE SEQUENCE [LARGE SCALE GENOMIC DNA]</scope>
</reference>
<dbReference type="Proteomes" id="UP000299102">
    <property type="component" value="Unassembled WGS sequence"/>
</dbReference>
<feature type="region of interest" description="Disordered" evidence="1">
    <location>
        <begin position="1"/>
        <end position="29"/>
    </location>
</feature>